<evidence type="ECO:0000313" key="2">
    <source>
        <dbReference type="Proteomes" id="UP001283361"/>
    </source>
</evidence>
<accession>A0AAE0Y6S4</accession>
<proteinExistence type="predicted"/>
<dbReference type="Proteomes" id="UP001283361">
    <property type="component" value="Unassembled WGS sequence"/>
</dbReference>
<sequence length="72" mass="8441">MVAHRAAYMVRQREAQINKAKFESFPTVLNRRHPQQQCGVWGWEVYTQWMNQSIDNECPPDGAASTTPWRCM</sequence>
<evidence type="ECO:0000313" key="1">
    <source>
        <dbReference type="EMBL" id="KAK3734452.1"/>
    </source>
</evidence>
<comment type="caution">
    <text evidence="1">The sequence shown here is derived from an EMBL/GenBank/DDBJ whole genome shotgun (WGS) entry which is preliminary data.</text>
</comment>
<name>A0AAE0Y6S4_9GAST</name>
<keyword evidence="2" id="KW-1185">Reference proteome</keyword>
<dbReference type="AlphaFoldDB" id="A0AAE0Y6S4"/>
<reference evidence="1" key="1">
    <citation type="journal article" date="2023" name="G3 (Bethesda)">
        <title>A reference genome for the long-term kleptoplast-retaining sea slug Elysia crispata morphotype clarki.</title>
        <authorList>
            <person name="Eastman K.E."/>
            <person name="Pendleton A.L."/>
            <person name="Shaikh M.A."/>
            <person name="Suttiyut T."/>
            <person name="Ogas R."/>
            <person name="Tomko P."/>
            <person name="Gavelis G."/>
            <person name="Widhalm J.R."/>
            <person name="Wisecaver J.H."/>
        </authorList>
    </citation>
    <scope>NUCLEOTIDE SEQUENCE</scope>
    <source>
        <strain evidence="1">ECLA1</strain>
    </source>
</reference>
<dbReference type="EMBL" id="JAWDGP010006848">
    <property type="protein sequence ID" value="KAK3734452.1"/>
    <property type="molecule type" value="Genomic_DNA"/>
</dbReference>
<protein>
    <submittedName>
        <fullName evidence="1">Uncharacterized protein</fullName>
    </submittedName>
</protein>
<gene>
    <name evidence="1" type="ORF">RRG08_029127</name>
</gene>
<organism evidence="1 2">
    <name type="scientific">Elysia crispata</name>
    <name type="common">lettuce slug</name>
    <dbReference type="NCBI Taxonomy" id="231223"/>
    <lineage>
        <taxon>Eukaryota</taxon>
        <taxon>Metazoa</taxon>
        <taxon>Spiralia</taxon>
        <taxon>Lophotrochozoa</taxon>
        <taxon>Mollusca</taxon>
        <taxon>Gastropoda</taxon>
        <taxon>Heterobranchia</taxon>
        <taxon>Euthyneura</taxon>
        <taxon>Panpulmonata</taxon>
        <taxon>Sacoglossa</taxon>
        <taxon>Placobranchoidea</taxon>
        <taxon>Plakobranchidae</taxon>
        <taxon>Elysia</taxon>
    </lineage>
</organism>